<feature type="compositionally biased region" description="Gly residues" evidence="4">
    <location>
        <begin position="174"/>
        <end position="183"/>
    </location>
</feature>
<dbReference type="PANTHER" id="PTHR11527">
    <property type="entry name" value="HEAT-SHOCK PROTEIN 20 FAMILY MEMBER"/>
    <property type="match status" value="1"/>
</dbReference>
<feature type="compositionally biased region" description="Gly residues" evidence="4">
    <location>
        <begin position="52"/>
        <end position="80"/>
    </location>
</feature>
<feature type="region of interest" description="Disordered" evidence="4">
    <location>
        <begin position="276"/>
        <end position="312"/>
    </location>
</feature>
<dbReference type="SUPFAM" id="SSF49764">
    <property type="entry name" value="HSP20-like chaperones"/>
    <property type="match status" value="1"/>
</dbReference>
<dbReference type="Pfam" id="PF00011">
    <property type="entry name" value="HSP20"/>
    <property type="match status" value="1"/>
</dbReference>
<dbReference type="AlphaFoldDB" id="A0AA38VGV1"/>
<evidence type="ECO:0000256" key="4">
    <source>
        <dbReference type="SAM" id="MobiDB-lite"/>
    </source>
</evidence>
<dbReference type="EMBL" id="JANBVO010000023">
    <property type="protein sequence ID" value="KAJ9142195.1"/>
    <property type="molecule type" value="Genomic_DNA"/>
</dbReference>
<dbReference type="InterPro" id="IPR008978">
    <property type="entry name" value="HSP20-like_chaperone"/>
</dbReference>
<feature type="compositionally biased region" description="Pro residues" evidence="4">
    <location>
        <begin position="210"/>
        <end position="219"/>
    </location>
</feature>
<accession>A0AA38VGV1</accession>
<comment type="caution">
    <text evidence="6">The sequence shown here is derived from an EMBL/GenBank/DDBJ whole genome shotgun (WGS) entry which is preliminary data.</text>
</comment>
<protein>
    <recommendedName>
        <fullName evidence="5">SHSP domain-containing protein</fullName>
    </recommendedName>
</protein>
<dbReference type="InterPro" id="IPR002068">
    <property type="entry name" value="A-crystallin/Hsp20_dom"/>
</dbReference>
<keyword evidence="1" id="KW-0346">Stress response</keyword>
<feature type="domain" description="SHSP" evidence="5">
    <location>
        <begin position="304"/>
        <end position="426"/>
    </location>
</feature>
<dbReference type="CDD" id="cd06464">
    <property type="entry name" value="ACD_sHsps-like"/>
    <property type="match status" value="1"/>
</dbReference>
<dbReference type="InterPro" id="IPR031107">
    <property type="entry name" value="Small_HSP"/>
</dbReference>
<evidence type="ECO:0000256" key="2">
    <source>
        <dbReference type="PROSITE-ProRule" id="PRU00285"/>
    </source>
</evidence>
<evidence type="ECO:0000256" key="1">
    <source>
        <dbReference type="ARBA" id="ARBA00023016"/>
    </source>
</evidence>
<feature type="compositionally biased region" description="Low complexity" evidence="4">
    <location>
        <begin position="276"/>
        <end position="286"/>
    </location>
</feature>
<dbReference type="Proteomes" id="UP001174694">
    <property type="component" value="Unassembled WGS sequence"/>
</dbReference>
<comment type="similarity">
    <text evidence="2 3">Belongs to the small heat shock protein (HSP20) family.</text>
</comment>
<gene>
    <name evidence="6" type="ORF">NKR23_g7359</name>
</gene>
<evidence type="ECO:0000259" key="5">
    <source>
        <dbReference type="PROSITE" id="PS01031"/>
    </source>
</evidence>
<dbReference type="Gene3D" id="2.60.40.790">
    <property type="match status" value="1"/>
</dbReference>
<feature type="compositionally biased region" description="Basic residues" evidence="4">
    <location>
        <begin position="97"/>
        <end position="106"/>
    </location>
</feature>
<evidence type="ECO:0000313" key="7">
    <source>
        <dbReference type="Proteomes" id="UP001174694"/>
    </source>
</evidence>
<evidence type="ECO:0000256" key="3">
    <source>
        <dbReference type="RuleBase" id="RU003616"/>
    </source>
</evidence>
<organism evidence="6 7">
    <name type="scientific">Pleurostoma richardsiae</name>
    <dbReference type="NCBI Taxonomy" id="41990"/>
    <lineage>
        <taxon>Eukaryota</taxon>
        <taxon>Fungi</taxon>
        <taxon>Dikarya</taxon>
        <taxon>Ascomycota</taxon>
        <taxon>Pezizomycotina</taxon>
        <taxon>Sordariomycetes</taxon>
        <taxon>Sordariomycetidae</taxon>
        <taxon>Calosphaeriales</taxon>
        <taxon>Pleurostomataceae</taxon>
        <taxon>Pleurostoma</taxon>
    </lineage>
</organism>
<dbReference type="PROSITE" id="PS01031">
    <property type="entry name" value="SHSP"/>
    <property type="match status" value="1"/>
</dbReference>
<reference evidence="6" key="1">
    <citation type="submission" date="2022-07" db="EMBL/GenBank/DDBJ databases">
        <title>Fungi with potential for degradation of polypropylene.</title>
        <authorList>
            <person name="Gostincar C."/>
        </authorList>
    </citation>
    <scope>NUCLEOTIDE SEQUENCE</scope>
    <source>
        <strain evidence="6">EXF-13308</strain>
    </source>
</reference>
<name>A0AA38VGV1_9PEZI</name>
<feature type="compositionally biased region" description="Pro residues" evidence="4">
    <location>
        <begin position="192"/>
        <end position="202"/>
    </location>
</feature>
<proteinExistence type="inferred from homology"/>
<keyword evidence="7" id="KW-1185">Reference proteome</keyword>
<evidence type="ECO:0000313" key="6">
    <source>
        <dbReference type="EMBL" id="KAJ9142195.1"/>
    </source>
</evidence>
<sequence>MAWNGPHQDWHHASVPFWEFIASLDPSNTRGAGVDHAAPPPPPFFDQNSAGFGPGFPFGPGGFEGFGRRGGWGRGPWGRGGRQDGEDWAGEFEGRRGSFRGRRGGRGGRYGRGGREDPTVVDITMDEDEAAPAAAADNEKEDSPNTMRDANDDPPEEVPNPDESPRCRHRHAGGRGGRGGRGGFRGRHRFGPHPPPPFPFGPGPDFSEYPHPPPPPPFGGPFGGPFGHPRGFGHHPPPPPPFNFDINRIMQGLAQHPFAQQLREYLERAQNVAAAARGQQPAGASAEGATAQREGSGSDTEGEEDVESFTPPVDIFDTESAWVIHMAVPGAKKEDVGVNWDAERGLLGVSGVIHRPGDEAFQQSLVSGERRVGLFNRDVRLPPEGSESKEEVDAYAITAKMEDGVLVVTVPKVEKEWEEVTKVNIE</sequence>
<feature type="region of interest" description="Disordered" evidence="4">
    <location>
        <begin position="29"/>
        <end position="241"/>
    </location>
</feature>